<comment type="caution">
    <text evidence="8">The sequence shown here is derived from an EMBL/GenBank/DDBJ whole genome shotgun (WGS) entry which is preliminary data.</text>
</comment>
<dbReference type="PROSITE" id="PS50222">
    <property type="entry name" value="EF_HAND_2"/>
    <property type="match status" value="1"/>
</dbReference>
<gene>
    <name evidence="8" type="ORF">SEMRO_364_G127250.1</name>
</gene>
<dbReference type="PROSITE" id="PS00125">
    <property type="entry name" value="SER_THR_PHOSPHATASE"/>
    <property type="match status" value="1"/>
</dbReference>
<dbReference type="InterPro" id="IPR018247">
    <property type="entry name" value="EF_Hand_1_Ca_BS"/>
</dbReference>
<dbReference type="InterPro" id="IPR051134">
    <property type="entry name" value="PPP_phosphatase"/>
</dbReference>
<comment type="cofactor">
    <cofactor evidence="1">
        <name>Mn(2+)</name>
        <dbReference type="ChEBI" id="CHEBI:29035"/>
    </cofactor>
</comment>
<name>A0A9N8DTS1_9STRA</name>
<dbReference type="InterPro" id="IPR029052">
    <property type="entry name" value="Metallo-depent_PP-like"/>
</dbReference>
<dbReference type="InterPro" id="IPR002048">
    <property type="entry name" value="EF_hand_dom"/>
</dbReference>
<dbReference type="Pfam" id="PF13202">
    <property type="entry name" value="EF-hand_5"/>
    <property type="match status" value="1"/>
</dbReference>
<dbReference type="EC" id="3.1.3.16" evidence="6"/>
<sequence>MLAARHGTRRILPKILTTRFLSTASATTVEKVSRQAQVDGAWSVLAALEKAKEAQAVQVAQLVSSLEALLPRGDYDDDTMSGGVSNNKHQLFTANSDLAIFSLPHVMEAVLDPSRDPVVSGEDVRSMLKATRQGRRVGLETVLSIVKQATKHFQEKPRVVSLPPLQDNQHLTVIGDLHGSLTDLEAVLGLTDEPNPHNILVFNGDLADRGDHGVEIIAIVCALSLAYPDWVLVNRGNHEDLALSIAYGLAAEIQQKYGASVFHNDLAPTLDAFFRSLPLATVVDNDAVIVHAGPPPPDVMLSEIKYIIDQGAAAGEGGLSRTIRTKTEAQEITLQQEKAQEVIEALLWSDPMIDQDEDALADYHDAADEEGENMGWAPNPSRGAGHKFDSSMVRTLLETEGLYRFIRSHEPVQKGCVRYLVTDSSDAGTKAMEFFTVFSASRYPHKEGFNQGAVLKLKPNGVHEVIRYATEDDEPLEHYNFTSFDEENSTSRMCSVDSEDILRSLQQAAVVHRPELFESFELLAEQQQSGNKLPFLKVVDILIRTLRLDESGLKKPGSLLAIAKALSVECHGQDRPPQTLRLDECVNPFMVENDDAKAAAPYYPWLRAVFELVDSNHDGYLSRSEWMDAVKLINSKLPQGSKPINAKATWDLLDWNGDGYVSTREWDQLGKALCR</sequence>
<dbReference type="SUPFAM" id="SSF56300">
    <property type="entry name" value="Metallo-dependent phosphatases"/>
    <property type="match status" value="1"/>
</dbReference>
<dbReference type="PROSITE" id="PS00018">
    <property type="entry name" value="EF_HAND_1"/>
    <property type="match status" value="1"/>
</dbReference>
<protein>
    <recommendedName>
        <fullName evidence="6">Serine/threonine-protein phosphatase</fullName>
        <ecNumber evidence="6">3.1.3.16</ecNumber>
    </recommendedName>
</protein>
<proteinExistence type="inferred from homology"/>
<evidence type="ECO:0000256" key="3">
    <source>
        <dbReference type="ARBA" id="ARBA00022723"/>
    </source>
</evidence>
<organism evidence="8 9">
    <name type="scientific">Seminavis robusta</name>
    <dbReference type="NCBI Taxonomy" id="568900"/>
    <lineage>
        <taxon>Eukaryota</taxon>
        <taxon>Sar</taxon>
        <taxon>Stramenopiles</taxon>
        <taxon>Ochrophyta</taxon>
        <taxon>Bacillariophyta</taxon>
        <taxon>Bacillariophyceae</taxon>
        <taxon>Bacillariophycidae</taxon>
        <taxon>Naviculales</taxon>
        <taxon>Naviculaceae</taxon>
        <taxon>Seminavis</taxon>
    </lineage>
</organism>
<reference evidence="8" key="1">
    <citation type="submission" date="2020-06" db="EMBL/GenBank/DDBJ databases">
        <authorList>
            <consortium name="Plant Systems Biology data submission"/>
        </authorList>
    </citation>
    <scope>NUCLEOTIDE SEQUENCE</scope>
    <source>
        <strain evidence="8">D6</strain>
    </source>
</reference>
<feature type="domain" description="EF-hand" evidence="7">
    <location>
        <begin position="601"/>
        <end position="636"/>
    </location>
</feature>
<keyword evidence="5" id="KW-0464">Manganese</keyword>
<comment type="catalytic activity">
    <reaction evidence="6">
        <text>O-phospho-L-threonyl-[protein] + H2O = L-threonyl-[protein] + phosphate</text>
        <dbReference type="Rhea" id="RHEA:47004"/>
        <dbReference type="Rhea" id="RHEA-COMP:11060"/>
        <dbReference type="Rhea" id="RHEA-COMP:11605"/>
        <dbReference type="ChEBI" id="CHEBI:15377"/>
        <dbReference type="ChEBI" id="CHEBI:30013"/>
        <dbReference type="ChEBI" id="CHEBI:43474"/>
        <dbReference type="ChEBI" id="CHEBI:61977"/>
        <dbReference type="EC" id="3.1.3.16"/>
    </reaction>
</comment>
<dbReference type="EMBL" id="CAICTM010000363">
    <property type="protein sequence ID" value="CAB9508877.1"/>
    <property type="molecule type" value="Genomic_DNA"/>
</dbReference>
<evidence type="ECO:0000256" key="5">
    <source>
        <dbReference type="ARBA" id="ARBA00023211"/>
    </source>
</evidence>
<keyword evidence="6" id="KW-0378">Hydrolase</keyword>
<dbReference type="InterPro" id="IPR011992">
    <property type="entry name" value="EF-hand-dom_pair"/>
</dbReference>
<dbReference type="Pfam" id="PF00149">
    <property type="entry name" value="Metallophos"/>
    <property type="match status" value="1"/>
</dbReference>
<evidence type="ECO:0000313" key="9">
    <source>
        <dbReference type="Proteomes" id="UP001153069"/>
    </source>
</evidence>
<keyword evidence="9" id="KW-1185">Reference proteome</keyword>
<comment type="similarity">
    <text evidence="2 6">Belongs to the PPP phosphatase family.</text>
</comment>
<dbReference type="InterPro" id="IPR006186">
    <property type="entry name" value="Ser/Thr-sp_prot-phosphatase"/>
</dbReference>
<dbReference type="OrthoDB" id="192752at2759"/>
<dbReference type="InterPro" id="IPR004843">
    <property type="entry name" value="Calcineurin-like_PHP"/>
</dbReference>
<dbReference type="CDD" id="cd00051">
    <property type="entry name" value="EFh"/>
    <property type="match status" value="1"/>
</dbReference>
<dbReference type="Gene3D" id="3.60.21.10">
    <property type="match status" value="1"/>
</dbReference>
<dbReference type="Proteomes" id="UP001153069">
    <property type="component" value="Unassembled WGS sequence"/>
</dbReference>
<keyword evidence="3" id="KW-0479">Metal-binding</keyword>
<evidence type="ECO:0000256" key="6">
    <source>
        <dbReference type="RuleBase" id="RU004273"/>
    </source>
</evidence>
<dbReference type="PRINTS" id="PR00114">
    <property type="entry name" value="STPHPHTASE"/>
</dbReference>
<dbReference type="GO" id="GO:0005509">
    <property type="term" value="F:calcium ion binding"/>
    <property type="evidence" value="ECO:0007669"/>
    <property type="project" value="InterPro"/>
</dbReference>
<dbReference type="SUPFAM" id="SSF47473">
    <property type="entry name" value="EF-hand"/>
    <property type="match status" value="1"/>
</dbReference>
<evidence type="ECO:0000256" key="4">
    <source>
        <dbReference type="ARBA" id="ARBA00022837"/>
    </source>
</evidence>
<evidence type="ECO:0000313" key="8">
    <source>
        <dbReference type="EMBL" id="CAB9508877.1"/>
    </source>
</evidence>
<dbReference type="SMART" id="SM00156">
    <property type="entry name" value="PP2Ac"/>
    <property type="match status" value="1"/>
</dbReference>
<evidence type="ECO:0000256" key="1">
    <source>
        <dbReference type="ARBA" id="ARBA00001936"/>
    </source>
</evidence>
<keyword evidence="4" id="KW-0106">Calcium</keyword>
<dbReference type="Gene3D" id="1.10.238.10">
    <property type="entry name" value="EF-hand"/>
    <property type="match status" value="1"/>
</dbReference>
<dbReference type="AlphaFoldDB" id="A0A9N8DTS1"/>
<dbReference type="PANTHER" id="PTHR45668">
    <property type="entry name" value="SERINE/THREONINE-PROTEIN PHOSPHATASE 5-RELATED"/>
    <property type="match status" value="1"/>
</dbReference>
<dbReference type="PANTHER" id="PTHR45668:SF5">
    <property type="entry name" value="SERINE_THREONINE-PROTEIN PHOSPHATASE 5"/>
    <property type="match status" value="1"/>
</dbReference>
<dbReference type="SMART" id="SM00054">
    <property type="entry name" value="EFh"/>
    <property type="match status" value="2"/>
</dbReference>
<dbReference type="GO" id="GO:0004722">
    <property type="term" value="F:protein serine/threonine phosphatase activity"/>
    <property type="evidence" value="ECO:0007669"/>
    <property type="project" value="UniProtKB-EC"/>
</dbReference>
<accession>A0A9N8DTS1</accession>
<evidence type="ECO:0000256" key="2">
    <source>
        <dbReference type="ARBA" id="ARBA00008294"/>
    </source>
</evidence>
<evidence type="ECO:0000259" key="7">
    <source>
        <dbReference type="PROSITE" id="PS50222"/>
    </source>
</evidence>